<feature type="compositionally biased region" description="Polar residues" evidence="1">
    <location>
        <begin position="229"/>
        <end position="243"/>
    </location>
</feature>
<dbReference type="EMBL" id="JADNYJ010000004">
    <property type="protein sequence ID" value="KAF8911615.1"/>
    <property type="molecule type" value="Genomic_DNA"/>
</dbReference>
<evidence type="ECO:0000313" key="2">
    <source>
        <dbReference type="EMBL" id="KAF8911615.1"/>
    </source>
</evidence>
<evidence type="ECO:0000256" key="1">
    <source>
        <dbReference type="SAM" id="MobiDB-lite"/>
    </source>
</evidence>
<keyword evidence="3" id="KW-1185">Reference proteome</keyword>
<proteinExistence type="predicted"/>
<evidence type="ECO:0000313" key="3">
    <source>
        <dbReference type="Proteomes" id="UP000724874"/>
    </source>
</evidence>
<name>A0A9P5NZN1_GYMJU</name>
<feature type="compositionally biased region" description="Polar residues" evidence="1">
    <location>
        <begin position="152"/>
        <end position="171"/>
    </location>
</feature>
<sequence length="299" mass="32552">MSASPAESSSKPANAKSRNRLSAEGVAILQAYWDVHPGEMPSVSMRKTLTEEIKKTPGNEFYKILNTTSWFKRRIEEIRKAASVHVDPRFPSLSAGVLEHLDVLLKNQPNPSPDVIKTWATLIAKTGASYQDVVAWAHLTMRNNHADHLPTPANTVSPEPSNQKPTFTSMSPTQTPYPTQAQTMGMKKSPTQSPMLPPSLSIRTGQSQGSPTQWRPYYHPSPVSPSSSFTQNSAGNAHSQPNRAPTLQEAIIQGVADAVASPALTTPPDVLPSNAAEFNAMFAPYEKQLSQLMRALESS</sequence>
<dbReference type="OrthoDB" id="2646043at2759"/>
<accession>A0A9P5NZN1</accession>
<feature type="region of interest" description="Disordered" evidence="1">
    <location>
        <begin position="146"/>
        <end position="243"/>
    </location>
</feature>
<feature type="compositionally biased region" description="Low complexity" evidence="1">
    <location>
        <begin position="172"/>
        <end position="183"/>
    </location>
</feature>
<reference evidence="2" key="1">
    <citation type="submission" date="2020-11" db="EMBL/GenBank/DDBJ databases">
        <authorList>
            <consortium name="DOE Joint Genome Institute"/>
            <person name="Ahrendt S."/>
            <person name="Riley R."/>
            <person name="Andreopoulos W."/>
            <person name="LaButti K."/>
            <person name="Pangilinan J."/>
            <person name="Ruiz-duenas F.J."/>
            <person name="Barrasa J.M."/>
            <person name="Sanchez-Garcia M."/>
            <person name="Camarero S."/>
            <person name="Miyauchi S."/>
            <person name="Serrano A."/>
            <person name="Linde D."/>
            <person name="Babiker R."/>
            <person name="Drula E."/>
            <person name="Ayuso-Fernandez I."/>
            <person name="Pacheco R."/>
            <person name="Padilla G."/>
            <person name="Ferreira P."/>
            <person name="Barriuso J."/>
            <person name="Kellner H."/>
            <person name="Castanera R."/>
            <person name="Alfaro M."/>
            <person name="Ramirez L."/>
            <person name="Pisabarro A.G."/>
            <person name="Kuo A."/>
            <person name="Tritt A."/>
            <person name="Lipzen A."/>
            <person name="He G."/>
            <person name="Yan M."/>
            <person name="Ng V."/>
            <person name="Cullen D."/>
            <person name="Martin F."/>
            <person name="Rosso M.-N."/>
            <person name="Henrissat B."/>
            <person name="Hibbett D."/>
            <person name="Martinez A.T."/>
            <person name="Grigoriev I.V."/>
        </authorList>
    </citation>
    <scope>NUCLEOTIDE SEQUENCE</scope>
    <source>
        <strain evidence="2">AH 44721</strain>
    </source>
</reference>
<comment type="caution">
    <text evidence="2">The sequence shown here is derived from an EMBL/GenBank/DDBJ whole genome shotgun (WGS) entry which is preliminary data.</text>
</comment>
<protein>
    <submittedName>
        <fullName evidence="2">Uncharacterized protein</fullName>
    </submittedName>
</protein>
<dbReference type="AlphaFoldDB" id="A0A9P5NZN1"/>
<gene>
    <name evidence="2" type="ORF">CPB84DRAFT_1762381</name>
</gene>
<organism evidence="2 3">
    <name type="scientific">Gymnopilus junonius</name>
    <name type="common">Spectacular rustgill mushroom</name>
    <name type="synonym">Gymnopilus spectabilis subsp. junonius</name>
    <dbReference type="NCBI Taxonomy" id="109634"/>
    <lineage>
        <taxon>Eukaryota</taxon>
        <taxon>Fungi</taxon>
        <taxon>Dikarya</taxon>
        <taxon>Basidiomycota</taxon>
        <taxon>Agaricomycotina</taxon>
        <taxon>Agaricomycetes</taxon>
        <taxon>Agaricomycetidae</taxon>
        <taxon>Agaricales</taxon>
        <taxon>Agaricineae</taxon>
        <taxon>Hymenogastraceae</taxon>
        <taxon>Gymnopilus</taxon>
    </lineage>
</organism>
<feature type="compositionally biased region" description="Polar residues" evidence="1">
    <location>
        <begin position="201"/>
        <end position="213"/>
    </location>
</feature>
<feature type="compositionally biased region" description="Low complexity" evidence="1">
    <location>
        <begin position="1"/>
        <end position="16"/>
    </location>
</feature>
<dbReference type="Proteomes" id="UP000724874">
    <property type="component" value="Unassembled WGS sequence"/>
</dbReference>
<feature type="region of interest" description="Disordered" evidence="1">
    <location>
        <begin position="1"/>
        <end position="20"/>
    </location>
</feature>